<gene>
    <name evidence="1" type="ORF">Y3_192</name>
</gene>
<name>A0A2H4IBA8_9CAUD</name>
<sequence length="46" mass="5641">MFDRKKHWQLVSRRTVCMINFGMGKIIDEVWFNPKKNRNEFVTIIL</sequence>
<evidence type="ECO:0000313" key="2">
    <source>
        <dbReference type="Proteomes" id="UP000240568"/>
    </source>
</evidence>
<evidence type="ECO:0000313" key="1">
    <source>
        <dbReference type="EMBL" id="ARW58832.1"/>
    </source>
</evidence>
<accession>A0A2H4IBA8</accession>
<keyword evidence="2" id="KW-1185">Reference proteome</keyword>
<reference evidence="1 2" key="1">
    <citation type="submission" date="2017-04" db="EMBL/GenBank/DDBJ databases">
        <authorList>
            <person name="Afonso C.L."/>
            <person name="Miller P.J."/>
            <person name="Scott M.A."/>
            <person name="Spackman E."/>
            <person name="Goraichik I."/>
            <person name="Dimitrov K.M."/>
            <person name="Suarez D.L."/>
            <person name="Swayne D.E."/>
        </authorList>
    </citation>
    <scope>NUCLEOTIDE SEQUENCE [LARGE SCALE GENOMIC DNA]</scope>
</reference>
<dbReference type="EMBL" id="KY984068">
    <property type="protein sequence ID" value="ARW58832.1"/>
    <property type="molecule type" value="Genomic_DNA"/>
</dbReference>
<dbReference type="Proteomes" id="UP000240568">
    <property type="component" value="Segment"/>
</dbReference>
<organism evidence="1 2">
    <name type="scientific">Erwinia phage vB_EamM_Y3</name>
    <dbReference type="NCBI Taxonomy" id="1983553"/>
    <lineage>
        <taxon>Viruses</taxon>
        <taxon>Duplodnaviria</taxon>
        <taxon>Heunggongvirae</taxon>
        <taxon>Uroviricota</taxon>
        <taxon>Caudoviricetes</taxon>
        <taxon>Sasquatchvirus</taxon>
        <taxon>Sasquatchvirus Y3</taxon>
    </lineage>
</organism>
<proteinExistence type="predicted"/>
<protein>
    <submittedName>
        <fullName evidence="1">Uncharacterized protein</fullName>
    </submittedName>
</protein>